<name>D0ME58_RHOM4</name>
<dbReference type="EMBL" id="CP001807">
    <property type="protein sequence ID" value="ACY47282.1"/>
    <property type="molecule type" value="Genomic_DNA"/>
</dbReference>
<keyword evidence="2" id="KW-1185">Reference proteome</keyword>
<dbReference type="OrthoDB" id="1524722at2"/>
<evidence type="ECO:0000313" key="2">
    <source>
        <dbReference type="Proteomes" id="UP000002221"/>
    </source>
</evidence>
<protein>
    <recommendedName>
        <fullName evidence="3">Lipoprotein</fullName>
    </recommendedName>
</protein>
<gene>
    <name evidence="1" type="ordered locus">Rmar_0378</name>
</gene>
<dbReference type="HOGENOM" id="CLU_1748232_0_0_10"/>
<sequence length="150" mass="17019">MRGFLFFLPVLLLSLAGTGCSPRLVPLYYDYRLPDTTGPSLQPVARALASEGWEVSQSDSLHLETMSRSLQHWGLYRVVVRLEAVPVDGRFVRVFIHPYRHYITGRRSKIPYLPAGLRATLLPRLHAALEAEGLEPAGTAFQRDHVRPRW</sequence>
<evidence type="ECO:0008006" key="3">
    <source>
        <dbReference type="Google" id="ProtNLM"/>
    </source>
</evidence>
<reference evidence="1 2" key="1">
    <citation type="journal article" date="2009" name="Stand. Genomic Sci.">
        <title>Complete genome sequence of Rhodothermus marinus type strain (R-10).</title>
        <authorList>
            <person name="Nolan M."/>
            <person name="Tindall B.J."/>
            <person name="Pomrenke H."/>
            <person name="Lapidus A."/>
            <person name="Copeland A."/>
            <person name="Glavina Del Rio T."/>
            <person name="Lucas S."/>
            <person name="Chen F."/>
            <person name="Tice H."/>
            <person name="Cheng J.F."/>
            <person name="Saunders E."/>
            <person name="Han C."/>
            <person name="Bruce D."/>
            <person name="Goodwin L."/>
            <person name="Chain P."/>
            <person name="Pitluck S."/>
            <person name="Ovchinikova G."/>
            <person name="Pati A."/>
            <person name="Ivanova N."/>
            <person name="Mavromatis K."/>
            <person name="Chen A."/>
            <person name="Palaniappan K."/>
            <person name="Land M."/>
            <person name="Hauser L."/>
            <person name="Chang Y.J."/>
            <person name="Jeffries C.D."/>
            <person name="Brettin T."/>
            <person name="Goker M."/>
            <person name="Bristow J."/>
            <person name="Eisen J.A."/>
            <person name="Markowitz V."/>
            <person name="Hugenholtz P."/>
            <person name="Kyrpides N.C."/>
            <person name="Klenk H.P."/>
            <person name="Detter J.C."/>
        </authorList>
    </citation>
    <scope>NUCLEOTIDE SEQUENCE [LARGE SCALE GENOMIC DNA]</scope>
    <source>
        <strain evidence="2">ATCC 43812 / DSM 4252 / R-10</strain>
    </source>
</reference>
<dbReference type="PROSITE" id="PS51257">
    <property type="entry name" value="PROKAR_LIPOPROTEIN"/>
    <property type="match status" value="1"/>
</dbReference>
<proteinExistence type="predicted"/>
<dbReference type="AlphaFoldDB" id="D0ME58"/>
<evidence type="ECO:0000313" key="1">
    <source>
        <dbReference type="EMBL" id="ACY47282.1"/>
    </source>
</evidence>
<accession>D0ME58</accession>
<dbReference type="RefSeq" id="WP_012842894.1">
    <property type="nucleotide sequence ID" value="NC_013501.1"/>
</dbReference>
<organism evidence="1 2">
    <name type="scientific">Rhodothermus marinus (strain ATCC 43812 / DSM 4252 / R-10)</name>
    <name type="common">Rhodothermus obamensis</name>
    <dbReference type="NCBI Taxonomy" id="518766"/>
    <lineage>
        <taxon>Bacteria</taxon>
        <taxon>Pseudomonadati</taxon>
        <taxon>Rhodothermota</taxon>
        <taxon>Rhodothermia</taxon>
        <taxon>Rhodothermales</taxon>
        <taxon>Rhodothermaceae</taxon>
        <taxon>Rhodothermus</taxon>
    </lineage>
</organism>
<dbReference type="KEGG" id="rmr:Rmar_0378"/>
<dbReference type="Proteomes" id="UP000002221">
    <property type="component" value="Chromosome"/>
</dbReference>